<evidence type="ECO:0000256" key="2">
    <source>
        <dbReference type="ARBA" id="ARBA00023125"/>
    </source>
</evidence>
<evidence type="ECO:0000256" key="1">
    <source>
        <dbReference type="ARBA" id="ARBA00023015"/>
    </source>
</evidence>
<dbReference type="InterPro" id="IPR036388">
    <property type="entry name" value="WH-like_DNA-bd_sf"/>
</dbReference>
<dbReference type="Proteomes" id="UP000565711">
    <property type="component" value="Unassembled WGS sequence"/>
</dbReference>
<comment type="caution">
    <text evidence="5">The sequence shown here is derived from an EMBL/GenBank/DDBJ whole genome shotgun (WGS) entry which is preliminary data.</text>
</comment>
<dbReference type="PANTHER" id="PTHR43537">
    <property type="entry name" value="TRANSCRIPTIONAL REGULATOR, GNTR FAMILY"/>
    <property type="match status" value="1"/>
</dbReference>
<dbReference type="EMBL" id="JAAXOP010000025">
    <property type="protein sequence ID" value="NKY54155.1"/>
    <property type="molecule type" value="Genomic_DNA"/>
</dbReference>
<accession>A0A846Y724</accession>
<sequence>MRTESSPYQQLRERITGRIYPPGTMLLPATVGAELGVSRTPVREALHRLDYEGLVVQAPRGYRVRERTPEELLEICDARIVLESAVAFSAATSRSEIDLARLTRMFDTAVAEPDPEAGLRLHSDWHHALRAAAHNRTVEELMDRLDAQMAVYETDRSQAPENLAQIENEHRDILDAVLAGDAERARTTMIAHQVRTRDIRIAAAAAR</sequence>
<dbReference type="Pfam" id="PF07729">
    <property type="entry name" value="FCD"/>
    <property type="match status" value="1"/>
</dbReference>
<dbReference type="RefSeq" id="WP_067879546.1">
    <property type="nucleotide sequence ID" value="NZ_JAAXOP010000025.1"/>
</dbReference>
<evidence type="ECO:0000256" key="3">
    <source>
        <dbReference type="ARBA" id="ARBA00023163"/>
    </source>
</evidence>
<evidence type="ECO:0000313" key="6">
    <source>
        <dbReference type="Proteomes" id="UP000565711"/>
    </source>
</evidence>
<dbReference type="AlphaFoldDB" id="A0A846Y724"/>
<evidence type="ECO:0000313" key="5">
    <source>
        <dbReference type="EMBL" id="NKY54155.1"/>
    </source>
</evidence>
<dbReference type="PROSITE" id="PS50949">
    <property type="entry name" value="HTH_GNTR"/>
    <property type="match status" value="1"/>
</dbReference>
<dbReference type="SMART" id="SM00895">
    <property type="entry name" value="FCD"/>
    <property type="match status" value="1"/>
</dbReference>
<dbReference type="Pfam" id="PF00392">
    <property type="entry name" value="GntR"/>
    <property type="match status" value="1"/>
</dbReference>
<keyword evidence="1" id="KW-0805">Transcription regulation</keyword>
<evidence type="ECO:0000259" key="4">
    <source>
        <dbReference type="PROSITE" id="PS50949"/>
    </source>
</evidence>
<dbReference type="PANTHER" id="PTHR43537:SF5">
    <property type="entry name" value="UXU OPERON TRANSCRIPTIONAL REGULATOR"/>
    <property type="match status" value="1"/>
</dbReference>
<feature type="domain" description="HTH gntR-type" evidence="4">
    <location>
        <begin position="1"/>
        <end position="67"/>
    </location>
</feature>
<name>A0A846Y724_9NOCA</name>
<keyword evidence="2" id="KW-0238">DNA-binding</keyword>
<dbReference type="SUPFAM" id="SSF48008">
    <property type="entry name" value="GntR ligand-binding domain-like"/>
    <property type="match status" value="1"/>
</dbReference>
<keyword evidence="6" id="KW-1185">Reference proteome</keyword>
<protein>
    <submittedName>
        <fullName evidence="5">GntR family transcriptional regulator</fullName>
    </submittedName>
</protein>
<dbReference type="SMART" id="SM00345">
    <property type="entry name" value="HTH_GNTR"/>
    <property type="match status" value="1"/>
</dbReference>
<dbReference type="Gene3D" id="1.10.10.10">
    <property type="entry name" value="Winged helix-like DNA-binding domain superfamily/Winged helix DNA-binding domain"/>
    <property type="match status" value="1"/>
</dbReference>
<organism evidence="5 6">
    <name type="scientific">Nocardia vermiculata</name>
    <dbReference type="NCBI Taxonomy" id="257274"/>
    <lineage>
        <taxon>Bacteria</taxon>
        <taxon>Bacillati</taxon>
        <taxon>Actinomycetota</taxon>
        <taxon>Actinomycetes</taxon>
        <taxon>Mycobacteriales</taxon>
        <taxon>Nocardiaceae</taxon>
        <taxon>Nocardia</taxon>
    </lineage>
</organism>
<keyword evidence="3" id="KW-0804">Transcription</keyword>
<dbReference type="GO" id="GO:0003700">
    <property type="term" value="F:DNA-binding transcription factor activity"/>
    <property type="evidence" value="ECO:0007669"/>
    <property type="project" value="InterPro"/>
</dbReference>
<dbReference type="InterPro" id="IPR000524">
    <property type="entry name" value="Tscrpt_reg_HTH_GntR"/>
</dbReference>
<gene>
    <name evidence="5" type="ORF">HGA08_28580</name>
</gene>
<dbReference type="InterPro" id="IPR008920">
    <property type="entry name" value="TF_FadR/GntR_C"/>
</dbReference>
<proteinExistence type="predicted"/>
<dbReference type="InterPro" id="IPR011711">
    <property type="entry name" value="GntR_C"/>
</dbReference>
<dbReference type="GO" id="GO:0003677">
    <property type="term" value="F:DNA binding"/>
    <property type="evidence" value="ECO:0007669"/>
    <property type="project" value="UniProtKB-KW"/>
</dbReference>
<dbReference type="SUPFAM" id="SSF46785">
    <property type="entry name" value="Winged helix' DNA-binding domain"/>
    <property type="match status" value="1"/>
</dbReference>
<dbReference type="InterPro" id="IPR036390">
    <property type="entry name" value="WH_DNA-bd_sf"/>
</dbReference>
<dbReference type="Gene3D" id="1.20.120.530">
    <property type="entry name" value="GntR ligand-binding domain-like"/>
    <property type="match status" value="1"/>
</dbReference>
<reference evidence="5 6" key="1">
    <citation type="submission" date="2020-04" db="EMBL/GenBank/DDBJ databases">
        <title>MicrobeNet Type strains.</title>
        <authorList>
            <person name="Nicholson A.C."/>
        </authorList>
    </citation>
    <scope>NUCLEOTIDE SEQUENCE [LARGE SCALE GENOMIC DNA]</scope>
    <source>
        <strain evidence="5 6">JCM 12354</strain>
    </source>
</reference>